<evidence type="ECO:0000256" key="1">
    <source>
        <dbReference type="SAM" id="SignalP"/>
    </source>
</evidence>
<keyword evidence="3" id="KW-1185">Reference proteome</keyword>
<evidence type="ECO:0008006" key="4">
    <source>
        <dbReference type="Google" id="ProtNLM"/>
    </source>
</evidence>
<evidence type="ECO:0000313" key="3">
    <source>
        <dbReference type="Proteomes" id="UP000277580"/>
    </source>
</evidence>
<dbReference type="InParanoid" id="A0A3N4KW71"/>
<feature type="signal peptide" evidence="1">
    <location>
        <begin position="1"/>
        <end position="16"/>
    </location>
</feature>
<organism evidence="2 3">
    <name type="scientific">Morchella conica CCBAS932</name>
    <dbReference type="NCBI Taxonomy" id="1392247"/>
    <lineage>
        <taxon>Eukaryota</taxon>
        <taxon>Fungi</taxon>
        <taxon>Dikarya</taxon>
        <taxon>Ascomycota</taxon>
        <taxon>Pezizomycotina</taxon>
        <taxon>Pezizomycetes</taxon>
        <taxon>Pezizales</taxon>
        <taxon>Morchellaceae</taxon>
        <taxon>Morchella</taxon>
    </lineage>
</organism>
<evidence type="ECO:0000313" key="2">
    <source>
        <dbReference type="EMBL" id="RPB13669.1"/>
    </source>
</evidence>
<dbReference type="STRING" id="1392247.A0A3N4KW71"/>
<feature type="chain" id="PRO_5018324097" description="Endoglucanase" evidence="1">
    <location>
        <begin position="17"/>
        <end position="245"/>
    </location>
</feature>
<dbReference type="PANTHER" id="PTHR36182">
    <property type="entry name" value="PROTEIN, PUTATIVE (AFU_ORTHOLOGUE AFUA_6G10930)-RELATED"/>
    <property type="match status" value="1"/>
</dbReference>
<proteinExistence type="predicted"/>
<accession>A0A3N4KW71</accession>
<dbReference type="Gene3D" id="2.70.50.70">
    <property type="match status" value="1"/>
</dbReference>
<dbReference type="EMBL" id="ML119121">
    <property type="protein sequence ID" value="RPB13669.1"/>
    <property type="molecule type" value="Genomic_DNA"/>
</dbReference>
<protein>
    <recommendedName>
        <fullName evidence="4">Endoglucanase</fullName>
    </recommendedName>
</protein>
<reference evidence="2 3" key="1">
    <citation type="journal article" date="2018" name="Nat. Ecol. Evol.">
        <title>Pezizomycetes genomes reveal the molecular basis of ectomycorrhizal truffle lifestyle.</title>
        <authorList>
            <person name="Murat C."/>
            <person name="Payen T."/>
            <person name="Noel B."/>
            <person name="Kuo A."/>
            <person name="Morin E."/>
            <person name="Chen J."/>
            <person name="Kohler A."/>
            <person name="Krizsan K."/>
            <person name="Balestrini R."/>
            <person name="Da Silva C."/>
            <person name="Montanini B."/>
            <person name="Hainaut M."/>
            <person name="Levati E."/>
            <person name="Barry K.W."/>
            <person name="Belfiori B."/>
            <person name="Cichocki N."/>
            <person name="Clum A."/>
            <person name="Dockter R.B."/>
            <person name="Fauchery L."/>
            <person name="Guy J."/>
            <person name="Iotti M."/>
            <person name="Le Tacon F."/>
            <person name="Lindquist E.A."/>
            <person name="Lipzen A."/>
            <person name="Malagnac F."/>
            <person name="Mello A."/>
            <person name="Molinier V."/>
            <person name="Miyauchi S."/>
            <person name="Poulain J."/>
            <person name="Riccioni C."/>
            <person name="Rubini A."/>
            <person name="Sitrit Y."/>
            <person name="Splivallo R."/>
            <person name="Traeger S."/>
            <person name="Wang M."/>
            <person name="Zifcakova L."/>
            <person name="Wipf D."/>
            <person name="Zambonelli A."/>
            <person name="Paolocci F."/>
            <person name="Nowrousian M."/>
            <person name="Ottonello S."/>
            <person name="Baldrian P."/>
            <person name="Spatafora J.W."/>
            <person name="Henrissat B."/>
            <person name="Nagy L.G."/>
            <person name="Aury J.M."/>
            <person name="Wincker P."/>
            <person name="Grigoriev I.V."/>
            <person name="Bonfante P."/>
            <person name="Martin F.M."/>
        </authorList>
    </citation>
    <scope>NUCLEOTIDE SEQUENCE [LARGE SCALE GENOMIC DNA]</scope>
    <source>
        <strain evidence="2 3">CCBAS932</strain>
    </source>
</reference>
<keyword evidence="1" id="KW-0732">Signal</keyword>
<name>A0A3N4KW71_9PEZI</name>
<sequence length="245" mass="26654">MIINTLLLVCVPAISAHMGMKFPTPLNYELNPHRGPSRPIDGNYNDPLKPDGSDYPCRGYAKLMGTREGVQVATYNAGGTGYFMLEPNSPAAKKKGGPHGGGSCQISLSYDRGQTFKVIKSFIGSCPKRSMDEEQKFNFTIPKEAPSGIVIFSWSWFNRDHEMFQNCASVNIKNGGSGISHLPNMMVANIGNGCDSPTWTTVDGVDKYIDLLYPNPGKVVEYGDGRYPLVLPSGKNCSVLPRPAV</sequence>
<dbReference type="OrthoDB" id="2342176at2759"/>
<dbReference type="Proteomes" id="UP000277580">
    <property type="component" value="Unassembled WGS sequence"/>
</dbReference>
<dbReference type="AlphaFoldDB" id="A0A3N4KW71"/>
<gene>
    <name evidence="2" type="ORF">P167DRAFT_584990</name>
</gene>
<dbReference type="PANTHER" id="PTHR36182:SF1">
    <property type="entry name" value="PROTEIN, PUTATIVE (AFU_ORTHOLOGUE AFUA_6G10930)-RELATED"/>
    <property type="match status" value="1"/>
</dbReference>